<name>A0ABV5X0D0_9MICO</name>
<gene>
    <name evidence="2" type="ORF">ACFFN1_05735</name>
</gene>
<comment type="caution">
    <text evidence="2">The sequence shown here is derived from an EMBL/GenBank/DDBJ whole genome shotgun (WGS) entry which is preliminary data.</text>
</comment>
<protein>
    <submittedName>
        <fullName evidence="2">Uncharacterized protein</fullName>
    </submittedName>
</protein>
<keyword evidence="3" id="KW-1185">Reference proteome</keyword>
<dbReference type="EMBL" id="JBHMAU010000039">
    <property type="protein sequence ID" value="MFB9775915.1"/>
    <property type="molecule type" value="Genomic_DNA"/>
</dbReference>
<keyword evidence="1" id="KW-0472">Membrane</keyword>
<evidence type="ECO:0000313" key="2">
    <source>
        <dbReference type="EMBL" id="MFB9775915.1"/>
    </source>
</evidence>
<dbReference type="Proteomes" id="UP001589707">
    <property type="component" value="Unassembled WGS sequence"/>
</dbReference>
<keyword evidence="1" id="KW-1133">Transmembrane helix</keyword>
<evidence type="ECO:0000313" key="3">
    <source>
        <dbReference type="Proteomes" id="UP001589707"/>
    </source>
</evidence>
<organism evidence="2 3">
    <name type="scientific">Brevibacterium otitidis</name>
    <dbReference type="NCBI Taxonomy" id="53364"/>
    <lineage>
        <taxon>Bacteria</taxon>
        <taxon>Bacillati</taxon>
        <taxon>Actinomycetota</taxon>
        <taxon>Actinomycetes</taxon>
        <taxon>Micrococcales</taxon>
        <taxon>Brevibacteriaceae</taxon>
        <taxon>Brevibacterium</taxon>
    </lineage>
</organism>
<keyword evidence="1" id="KW-0812">Transmembrane</keyword>
<proteinExistence type="predicted"/>
<feature type="transmembrane region" description="Helical" evidence="1">
    <location>
        <begin position="16"/>
        <end position="38"/>
    </location>
</feature>
<evidence type="ECO:0000256" key="1">
    <source>
        <dbReference type="SAM" id="Phobius"/>
    </source>
</evidence>
<dbReference type="RefSeq" id="WP_376839457.1">
    <property type="nucleotide sequence ID" value="NZ_JBHMAU010000039.1"/>
</dbReference>
<reference evidence="2 3" key="1">
    <citation type="submission" date="2024-09" db="EMBL/GenBank/DDBJ databases">
        <authorList>
            <person name="Sun Q."/>
            <person name="Mori K."/>
        </authorList>
    </citation>
    <scope>NUCLEOTIDE SEQUENCE [LARGE SCALE GENOMIC DNA]</scope>
    <source>
        <strain evidence="2 3">JCM 11683</strain>
    </source>
</reference>
<accession>A0ABV5X0D0</accession>
<sequence>MKKALKEGGVDSATDIAIGIGVDCVFGAVPGGAIGAFAKKKLTTPIKNALKPHVKKIVERMSRE</sequence>